<dbReference type="PANTHER" id="PTHR43162">
    <property type="match status" value="1"/>
</dbReference>
<dbReference type="Gene3D" id="3.40.50.720">
    <property type="entry name" value="NAD(P)-binding Rossmann-like Domain"/>
    <property type="match status" value="1"/>
</dbReference>
<dbReference type="InterPro" id="IPR051604">
    <property type="entry name" value="Ergot_Alk_Oxidoreductase"/>
</dbReference>
<gene>
    <name evidence="2" type="ORF">INT44_007567</name>
</gene>
<reference evidence="2" key="1">
    <citation type="submission" date="2020-12" db="EMBL/GenBank/DDBJ databases">
        <title>Metabolic potential, ecology and presence of endohyphal bacteria is reflected in genomic diversity of Mucoromycotina.</title>
        <authorList>
            <person name="Muszewska A."/>
            <person name="Okrasinska A."/>
            <person name="Steczkiewicz K."/>
            <person name="Drgas O."/>
            <person name="Orlowska M."/>
            <person name="Perlinska-Lenart U."/>
            <person name="Aleksandrzak-Piekarczyk T."/>
            <person name="Szatraj K."/>
            <person name="Zielenkiewicz U."/>
            <person name="Pilsyk S."/>
            <person name="Malc E."/>
            <person name="Mieczkowski P."/>
            <person name="Kruszewska J.S."/>
            <person name="Biernat P."/>
            <person name="Pawlowska J."/>
        </authorList>
    </citation>
    <scope>NUCLEOTIDE SEQUENCE</scope>
    <source>
        <strain evidence="2">WA0000051536</strain>
    </source>
</reference>
<dbReference type="SUPFAM" id="SSF51735">
    <property type="entry name" value="NAD(P)-binding Rossmann-fold domains"/>
    <property type="match status" value="1"/>
</dbReference>
<evidence type="ECO:0000313" key="3">
    <source>
        <dbReference type="Proteomes" id="UP000612746"/>
    </source>
</evidence>
<name>A0A8H7UD37_9FUNG</name>
<dbReference type="EMBL" id="JAEPRA010000015">
    <property type="protein sequence ID" value="KAG2175089.1"/>
    <property type="molecule type" value="Genomic_DNA"/>
</dbReference>
<feature type="domain" description="NmrA-like" evidence="1">
    <location>
        <begin position="2"/>
        <end position="250"/>
    </location>
</feature>
<accession>A0A8H7UD37</accession>
<dbReference type="AlphaFoldDB" id="A0A8H7UD37"/>
<dbReference type="InterPro" id="IPR036291">
    <property type="entry name" value="NAD(P)-bd_dom_sf"/>
</dbReference>
<dbReference type="OrthoDB" id="10254221at2759"/>
<dbReference type="PANTHER" id="PTHR43162:SF1">
    <property type="entry name" value="PRESTALK A DIFFERENTIATION PROTEIN A"/>
    <property type="match status" value="1"/>
</dbReference>
<evidence type="ECO:0000313" key="2">
    <source>
        <dbReference type="EMBL" id="KAG2175089.1"/>
    </source>
</evidence>
<dbReference type="Pfam" id="PF05368">
    <property type="entry name" value="NmrA"/>
    <property type="match status" value="1"/>
</dbReference>
<dbReference type="Gene3D" id="3.90.25.10">
    <property type="entry name" value="UDP-galactose 4-epimerase, domain 1"/>
    <property type="match status" value="1"/>
</dbReference>
<evidence type="ECO:0000259" key="1">
    <source>
        <dbReference type="Pfam" id="PF05368"/>
    </source>
</evidence>
<comment type="caution">
    <text evidence="2">The sequence shown here is derived from an EMBL/GenBank/DDBJ whole genome shotgun (WGS) entry which is preliminary data.</text>
</comment>
<sequence length="289" mass="31922">MSKVYVIGATGGIGHQLVKTLLSRGVQTTVLVRDPSKAAGLFGESENLTVVQGDYSDNETFKQSIVGHVRLFLLVHDLIHMPAIKRNFAQIAYAAGVKQIVDISSGSVNGPYREHQIASAHYGGEEAIFTLPDRGSYVALRPTQFFSNHFFGDHQTIKFKSAIFGTADPNATIPWISPTDIAEVAANVLTEPIEKHGDMVYSMTSVVLSGSERAQILSRVLGKEIKYIQNSIEEQYKAYIERAHFPHSVAYGFVDASESSFKVNPALFIVLHRPPQTLEAWLELNKDKF</sequence>
<keyword evidence="3" id="KW-1185">Reference proteome</keyword>
<dbReference type="Proteomes" id="UP000612746">
    <property type="component" value="Unassembled WGS sequence"/>
</dbReference>
<protein>
    <recommendedName>
        <fullName evidence="1">NmrA-like domain-containing protein</fullName>
    </recommendedName>
</protein>
<proteinExistence type="predicted"/>
<dbReference type="InterPro" id="IPR008030">
    <property type="entry name" value="NmrA-like"/>
</dbReference>
<organism evidence="2 3">
    <name type="scientific">Umbelopsis vinacea</name>
    <dbReference type="NCBI Taxonomy" id="44442"/>
    <lineage>
        <taxon>Eukaryota</taxon>
        <taxon>Fungi</taxon>
        <taxon>Fungi incertae sedis</taxon>
        <taxon>Mucoromycota</taxon>
        <taxon>Mucoromycotina</taxon>
        <taxon>Umbelopsidomycetes</taxon>
        <taxon>Umbelopsidales</taxon>
        <taxon>Umbelopsidaceae</taxon>
        <taxon>Umbelopsis</taxon>
    </lineage>
</organism>